<organism evidence="1 2">
    <name type="scientific">Glaciecola siphonariae</name>
    <dbReference type="NCBI Taxonomy" id="521012"/>
    <lineage>
        <taxon>Bacteria</taxon>
        <taxon>Pseudomonadati</taxon>
        <taxon>Pseudomonadota</taxon>
        <taxon>Gammaproteobacteria</taxon>
        <taxon>Alteromonadales</taxon>
        <taxon>Alteromonadaceae</taxon>
        <taxon>Glaciecola</taxon>
    </lineage>
</organism>
<name>A0ABV9LXY0_9ALTE</name>
<comment type="caution">
    <text evidence="1">The sequence shown here is derived from an EMBL/GenBank/DDBJ whole genome shotgun (WGS) entry which is preliminary data.</text>
</comment>
<reference evidence="2" key="1">
    <citation type="journal article" date="2019" name="Int. J. Syst. Evol. Microbiol.">
        <title>The Global Catalogue of Microorganisms (GCM) 10K type strain sequencing project: providing services to taxonomists for standard genome sequencing and annotation.</title>
        <authorList>
            <consortium name="The Broad Institute Genomics Platform"/>
            <consortium name="The Broad Institute Genome Sequencing Center for Infectious Disease"/>
            <person name="Wu L."/>
            <person name="Ma J."/>
        </authorList>
    </citation>
    <scope>NUCLEOTIDE SEQUENCE [LARGE SCALE GENOMIC DNA]</scope>
    <source>
        <strain evidence="2">KACC 12507</strain>
    </source>
</reference>
<evidence type="ECO:0000313" key="2">
    <source>
        <dbReference type="Proteomes" id="UP001595897"/>
    </source>
</evidence>
<dbReference type="RefSeq" id="WP_382409848.1">
    <property type="nucleotide sequence ID" value="NZ_JBHSGU010000009.1"/>
</dbReference>
<dbReference type="NCBIfam" id="TIGR01643">
    <property type="entry name" value="YD_repeat_2x"/>
    <property type="match status" value="1"/>
</dbReference>
<accession>A0ABV9LXY0</accession>
<gene>
    <name evidence="1" type="ORF">ACFO4O_14630</name>
</gene>
<evidence type="ECO:0000313" key="1">
    <source>
        <dbReference type="EMBL" id="MFC4701402.1"/>
    </source>
</evidence>
<dbReference type="InterPro" id="IPR006530">
    <property type="entry name" value="YD"/>
</dbReference>
<proteinExistence type="predicted"/>
<evidence type="ECO:0008006" key="3">
    <source>
        <dbReference type="Google" id="ProtNLM"/>
    </source>
</evidence>
<protein>
    <recommendedName>
        <fullName evidence="3">YD repeat-containing protein</fullName>
    </recommendedName>
</protein>
<dbReference type="Proteomes" id="UP001595897">
    <property type="component" value="Unassembled WGS sequence"/>
</dbReference>
<dbReference type="EMBL" id="JBHSGU010000009">
    <property type="protein sequence ID" value="MFC4701402.1"/>
    <property type="molecule type" value="Genomic_DNA"/>
</dbReference>
<sequence>MGIARLVTSADSGKQLSVEIAFNDGDGFSEQIVSDKTAPVVAEGEPVPGAYSMEKTFVYDALGRLVTVKKDGEQIRKYKLDKAGNRTSIEGEK</sequence>
<keyword evidence="2" id="KW-1185">Reference proteome</keyword>